<dbReference type="SUPFAM" id="SSF50630">
    <property type="entry name" value="Acid proteases"/>
    <property type="match status" value="1"/>
</dbReference>
<keyword evidence="5 8" id="KW-1015">Disulfide bond</keyword>
<keyword evidence="2 9" id="KW-0645">Protease</keyword>
<dbReference type="InterPro" id="IPR001969">
    <property type="entry name" value="Aspartic_peptidase_AS"/>
</dbReference>
<proteinExistence type="inferred from homology"/>
<evidence type="ECO:0000259" key="10">
    <source>
        <dbReference type="PROSITE" id="PS51767"/>
    </source>
</evidence>
<keyword evidence="3 9" id="KW-0064">Aspartyl protease</keyword>
<evidence type="ECO:0000256" key="2">
    <source>
        <dbReference type="ARBA" id="ARBA00022670"/>
    </source>
</evidence>
<dbReference type="PRINTS" id="PR00792">
    <property type="entry name" value="PEPSIN"/>
</dbReference>
<protein>
    <recommendedName>
        <fullName evidence="10">Peptidase A1 domain-containing protein</fullName>
    </recommendedName>
</protein>
<feature type="disulfide bond" evidence="8">
    <location>
        <begin position="76"/>
        <end position="83"/>
    </location>
</feature>
<dbReference type="InterPro" id="IPR033121">
    <property type="entry name" value="PEPTIDASE_A1"/>
</dbReference>
<dbReference type="PROSITE" id="PS00141">
    <property type="entry name" value="ASP_PROTEASE"/>
    <property type="match status" value="2"/>
</dbReference>
<comment type="similarity">
    <text evidence="1 9">Belongs to the peptidase A1 family.</text>
</comment>
<dbReference type="AlphaFoldDB" id="A0A7S3EUJ7"/>
<reference evidence="11" key="1">
    <citation type="submission" date="2021-01" db="EMBL/GenBank/DDBJ databases">
        <authorList>
            <person name="Corre E."/>
            <person name="Pelletier E."/>
            <person name="Niang G."/>
            <person name="Scheremetjew M."/>
            <person name="Finn R."/>
            <person name="Kale V."/>
            <person name="Holt S."/>
            <person name="Cochrane G."/>
            <person name="Meng A."/>
            <person name="Brown T."/>
            <person name="Cohen L."/>
        </authorList>
    </citation>
    <scope>NUCLEOTIDE SEQUENCE</scope>
    <source>
        <strain evidence="11">CCMP281</strain>
    </source>
</reference>
<dbReference type="GO" id="GO:0004190">
    <property type="term" value="F:aspartic-type endopeptidase activity"/>
    <property type="evidence" value="ECO:0007669"/>
    <property type="project" value="UniProtKB-KW"/>
</dbReference>
<dbReference type="EMBL" id="HBHX01016578">
    <property type="protein sequence ID" value="CAE0108621.1"/>
    <property type="molecule type" value="Transcribed_RNA"/>
</dbReference>
<feature type="active site" evidence="7">
    <location>
        <position position="248"/>
    </location>
</feature>
<sequence length="365" mass="38561">MKIPLKKMPATPRQIARFNGITNVAARFGDSPSNVPITDFEDAQYYGPITIGTPPQQFDVVFDTGSSNLWVPSKDCALSNIACLTHKKYDNSKSTTYTANGTAFAIQYGSGSLTGVTSQDTVTVGGVTVPGVLFAEAIKEPGIAFVAAHFDGILGFGYPEISVNGMPPFFQAALASGAIKEPKFAFSLAKDASAASGGELTLGGVDSTKYTGEFTYTPVTIKGYWQFGVSKVSVGGADFASDIKAIADTGTSLLALPTAQITALVKQLPGTIKVPGAQEWEVECGKIDQFPTLSFTIGGKEFELEGSDYVLKITQSGVTECLLGLTGLDVPAPRGPLWILGDVFLRKYYTVFDYGNNQLGFATAV</sequence>
<dbReference type="FunFam" id="2.40.70.10:FF:000149">
    <property type="entry name" value="Uncharacterized protein"/>
    <property type="match status" value="1"/>
</dbReference>
<dbReference type="InterPro" id="IPR001461">
    <property type="entry name" value="Aspartic_peptidase_A1"/>
</dbReference>
<name>A0A7S3EUJ7_9EUKA</name>
<evidence type="ECO:0000256" key="7">
    <source>
        <dbReference type="PIRSR" id="PIRSR601461-1"/>
    </source>
</evidence>
<dbReference type="InterPro" id="IPR021109">
    <property type="entry name" value="Peptidase_aspartic_dom_sf"/>
</dbReference>
<feature type="domain" description="Peptidase A1" evidence="10">
    <location>
        <begin position="45"/>
        <end position="362"/>
    </location>
</feature>
<dbReference type="Gene3D" id="2.40.70.10">
    <property type="entry name" value="Acid Proteases"/>
    <property type="match status" value="2"/>
</dbReference>
<organism evidence="11">
    <name type="scientific">Haptolina ericina</name>
    <dbReference type="NCBI Taxonomy" id="156174"/>
    <lineage>
        <taxon>Eukaryota</taxon>
        <taxon>Haptista</taxon>
        <taxon>Haptophyta</taxon>
        <taxon>Prymnesiophyceae</taxon>
        <taxon>Prymnesiales</taxon>
        <taxon>Prymnesiaceae</taxon>
        <taxon>Haptolina</taxon>
    </lineage>
</organism>
<evidence type="ECO:0000256" key="6">
    <source>
        <dbReference type="ARBA" id="ARBA00023180"/>
    </source>
</evidence>
<keyword evidence="4 9" id="KW-0378">Hydrolase</keyword>
<evidence type="ECO:0000313" key="11">
    <source>
        <dbReference type="EMBL" id="CAE0108621.1"/>
    </source>
</evidence>
<gene>
    <name evidence="11" type="ORF">HERI1096_LOCUS9281</name>
</gene>
<evidence type="ECO:0000256" key="5">
    <source>
        <dbReference type="ARBA" id="ARBA00023157"/>
    </source>
</evidence>
<accession>A0A7S3EUJ7</accession>
<evidence type="ECO:0000256" key="3">
    <source>
        <dbReference type="ARBA" id="ARBA00022750"/>
    </source>
</evidence>
<evidence type="ECO:0000256" key="4">
    <source>
        <dbReference type="ARBA" id="ARBA00022801"/>
    </source>
</evidence>
<evidence type="ECO:0000256" key="1">
    <source>
        <dbReference type="ARBA" id="ARBA00007447"/>
    </source>
</evidence>
<dbReference type="PROSITE" id="PS51767">
    <property type="entry name" value="PEPTIDASE_A1"/>
    <property type="match status" value="1"/>
</dbReference>
<evidence type="ECO:0000256" key="8">
    <source>
        <dbReference type="PIRSR" id="PIRSR601461-2"/>
    </source>
</evidence>
<dbReference type="PANTHER" id="PTHR47966">
    <property type="entry name" value="BETA-SITE APP-CLEAVING ENZYME, ISOFORM A-RELATED"/>
    <property type="match status" value="1"/>
</dbReference>
<dbReference type="Pfam" id="PF00026">
    <property type="entry name" value="Asp"/>
    <property type="match status" value="1"/>
</dbReference>
<dbReference type="FunFam" id="2.40.70.10:FF:000002">
    <property type="entry name" value="Vacuolar aspartic proteinase"/>
    <property type="match status" value="1"/>
</dbReference>
<dbReference type="GO" id="GO:0006508">
    <property type="term" value="P:proteolysis"/>
    <property type="evidence" value="ECO:0007669"/>
    <property type="project" value="UniProtKB-KW"/>
</dbReference>
<dbReference type="PANTHER" id="PTHR47966:SF51">
    <property type="entry name" value="BETA-SITE APP-CLEAVING ENZYME, ISOFORM A-RELATED"/>
    <property type="match status" value="1"/>
</dbReference>
<keyword evidence="6" id="KW-0325">Glycoprotein</keyword>
<evidence type="ECO:0000256" key="9">
    <source>
        <dbReference type="RuleBase" id="RU000454"/>
    </source>
</evidence>
<feature type="active site" evidence="7">
    <location>
        <position position="63"/>
    </location>
</feature>